<evidence type="ECO:0000259" key="5">
    <source>
        <dbReference type="PROSITE" id="PS50072"/>
    </source>
</evidence>
<name>A0ABV4WFC5_9CYAN</name>
<dbReference type="CDD" id="cd01924">
    <property type="entry name" value="cyclophilin_TLP40_like"/>
    <property type="match status" value="1"/>
</dbReference>
<dbReference type="SUPFAM" id="SSF101112">
    <property type="entry name" value="Oxygen-evolving enhancer protein 3"/>
    <property type="match status" value="1"/>
</dbReference>
<gene>
    <name evidence="6" type="ORF">ACE1CA_04505</name>
</gene>
<protein>
    <recommendedName>
        <fullName evidence="1">peptidylprolyl isomerase</fullName>
        <ecNumber evidence="1">5.2.1.8</ecNumber>
    </recommendedName>
</protein>
<keyword evidence="4 6" id="KW-0413">Isomerase</keyword>
<evidence type="ECO:0000313" key="7">
    <source>
        <dbReference type="Proteomes" id="UP001576780"/>
    </source>
</evidence>
<dbReference type="InterPro" id="IPR023222">
    <property type="entry name" value="PsbQ-like_dom_sf"/>
</dbReference>
<dbReference type="Pfam" id="PF21329">
    <property type="entry name" value="CYP38_PsbQ-like"/>
    <property type="match status" value="1"/>
</dbReference>
<organism evidence="6 7">
    <name type="scientific">Floridaenema evergladense BLCC-F167</name>
    <dbReference type="NCBI Taxonomy" id="3153639"/>
    <lineage>
        <taxon>Bacteria</taxon>
        <taxon>Bacillati</taxon>
        <taxon>Cyanobacteriota</taxon>
        <taxon>Cyanophyceae</taxon>
        <taxon>Oscillatoriophycideae</taxon>
        <taxon>Aerosakkonematales</taxon>
        <taxon>Aerosakkonemataceae</taxon>
        <taxon>Floridanema</taxon>
        <taxon>Floridanema evergladense</taxon>
    </lineage>
</organism>
<evidence type="ECO:0000256" key="2">
    <source>
        <dbReference type="ARBA" id="ARBA00023078"/>
    </source>
</evidence>
<evidence type="ECO:0000313" key="6">
    <source>
        <dbReference type="EMBL" id="MFB2833773.1"/>
    </source>
</evidence>
<reference evidence="6 7" key="1">
    <citation type="submission" date="2024-09" db="EMBL/GenBank/DDBJ databases">
        <title>Floridaenema gen nov. (Aerosakkonemataceae, Aerosakkonematales ord. nov., Cyanobacteria) from benthic tropical and subtropical fresh waters, with the description of four new species.</title>
        <authorList>
            <person name="Moretto J.A."/>
            <person name="Berthold D.E."/>
            <person name="Lefler F.W."/>
            <person name="Huang I.-S."/>
            <person name="Laughinghouse H. IV."/>
        </authorList>
    </citation>
    <scope>NUCLEOTIDE SEQUENCE [LARGE SCALE GENOMIC DNA]</scope>
    <source>
        <strain evidence="6 7">BLCC-F167</strain>
    </source>
</reference>
<dbReference type="PROSITE" id="PS50072">
    <property type="entry name" value="CSA_PPIASE_2"/>
    <property type="match status" value="1"/>
</dbReference>
<dbReference type="InterPro" id="IPR048563">
    <property type="entry name" value="CYP38_PsbQ-like"/>
</dbReference>
<proteinExistence type="predicted"/>
<dbReference type="PANTHER" id="PTHR43246">
    <property type="entry name" value="PEPTIDYL-PROLYL CIS-TRANS ISOMERASE CYP38, CHLOROPLASTIC"/>
    <property type="match status" value="1"/>
</dbReference>
<dbReference type="SUPFAM" id="SSF50891">
    <property type="entry name" value="Cyclophilin-like"/>
    <property type="match status" value="1"/>
</dbReference>
<dbReference type="RefSeq" id="WP_413276223.1">
    <property type="nucleotide sequence ID" value="NZ_JBHFNT010000046.1"/>
</dbReference>
<evidence type="ECO:0000256" key="1">
    <source>
        <dbReference type="ARBA" id="ARBA00013194"/>
    </source>
</evidence>
<dbReference type="InterPro" id="IPR044665">
    <property type="entry name" value="E_coli_cyclophilin_A-like"/>
</dbReference>
<dbReference type="Pfam" id="PF00160">
    <property type="entry name" value="Pro_isomerase"/>
    <property type="match status" value="1"/>
</dbReference>
<keyword evidence="7" id="KW-1185">Reference proteome</keyword>
<keyword evidence="3" id="KW-0697">Rotamase</keyword>
<dbReference type="InterPro" id="IPR029000">
    <property type="entry name" value="Cyclophilin-like_dom_sf"/>
</dbReference>
<dbReference type="InterPro" id="IPR002130">
    <property type="entry name" value="Cyclophilin-type_PPIase_dom"/>
</dbReference>
<dbReference type="GO" id="GO:0016853">
    <property type="term" value="F:isomerase activity"/>
    <property type="evidence" value="ECO:0007669"/>
    <property type="project" value="UniProtKB-KW"/>
</dbReference>
<dbReference type="EMBL" id="JBHFNT010000046">
    <property type="protein sequence ID" value="MFB2833773.1"/>
    <property type="molecule type" value="Genomic_DNA"/>
</dbReference>
<comment type="caution">
    <text evidence="6">The sequence shown here is derived from an EMBL/GenBank/DDBJ whole genome shotgun (WGS) entry which is preliminary data.</text>
</comment>
<dbReference type="Proteomes" id="UP001576780">
    <property type="component" value="Unassembled WGS sequence"/>
</dbReference>
<evidence type="ECO:0000256" key="4">
    <source>
        <dbReference type="ARBA" id="ARBA00023235"/>
    </source>
</evidence>
<dbReference type="Gene3D" id="2.40.100.10">
    <property type="entry name" value="Cyclophilin-like"/>
    <property type="match status" value="1"/>
</dbReference>
<dbReference type="Gene3D" id="1.20.120.290">
    <property type="entry name" value="Oxygen-evolving enhancer protein 3 (PsbQ), four-helix up-down bundle"/>
    <property type="match status" value="1"/>
</dbReference>
<feature type="domain" description="PPIase cyclophilin-type" evidence="5">
    <location>
        <begin position="193"/>
        <end position="350"/>
    </location>
</feature>
<accession>A0ABV4WFC5</accession>
<dbReference type="EC" id="5.2.1.8" evidence="1"/>
<evidence type="ECO:0000256" key="3">
    <source>
        <dbReference type="ARBA" id="ARBA00023110"/>
    </source>
</evidence>
<sequence>MSGLSLPVLNVLKRWLKTGILALLLVTLSIGLCAAGVRDSRLPQGNAITDGKTLLRYSLPIDNKQVRELQKSLEDIPQQLRGKRWSAINGDVKKATAIVGDRQSDLLASVSDDQKPQVQALISQISESLDSLKAAAEAKNRPQLLDQTSSILNLVGELEEYMVQKFPFEVPAEYSNLPQLKGRATVKITTEKGDISLVVDGYTAPVTAGNFVDLVQRGFYNGLPFTRAEESYVLQTGDPPGKEQGFIDPNTKKYRAIPLEILVRGDDAPIYGITLEDAGRYRDQPVLPFSAYGAVAMARPESEVNGGSSQFFFFLFEPELTPAGLNLLDGRYTIFGFVTEGKDILQKLKQGDKIESATVIKGAENLIQPQKSSSD</sequence>
<keyword evidence="2" id="KW-0793">Thylakoid</keyword>